<sequence length="343" mass="35447">MSDFEIIIKSSDKKVPVSVNNDTLVSKVKEQMAKELDIPAERQRLIYSGRVLKDGETVGSYNIKEGHSVHLVKGAAPQGSSAASAASATSAITNTASSNPASTGIPNNIASGAGAGNPLAALTGAQFAGHGINPQMFGDQFGQPPSEEDFINMMRQPGYRESVEAMLNNPQMLDMMINSNPQLAAMGPQARQMLQSDHMRQMMTNPEVMQGMMQIQRAMNPEAQGSAFPAPGAAPGAGAGTDGAGAGAGAGAGGAAGGANANNMANFMQMMGGGGFGGLGGGNAFSAPAAEPEDTRPPEERYESQLRQLNELGFYEFDRNVRALRRSGGNVQGAIEALLDGGV</sequence>
<feature type="domain" description="Ubiquitin-like" evidence="3">
    <location>
        <begin position="4"/>
        <end position="72"/>
    </location>
</feature>
<evidence type="ECO:0008006" key="6">
    <source>
        <dbReference type="Google" id="ProtNLM"/>
    </source>
</evidence>
<organism evidence="4 5">
    <name type="scientific">Yarrowia lipolytica</name>
    <name type="common">Candida lipolytica</name>
    <dbReference type="NCBI Taxonomy" id="4952"/>
    <lineage>
        <taxon>Eukaryota</taxon>
        <taxon>Fungi</taxon>
        <taxon>Dikarya</taxon>
        <taxon>Ascomycota</taxon>
        <taxon>Saccharomycotina</taxon>
        <taxon>Dipodascomycetes</taxon>
        <taxon>Dipodascales</taxon>
        <taxon>Dipodascales incertae sedis</taxon>
        <taxon>Yarrowia</taxon>
    </lineage>
</organism>
<dbReference type="PRINTS" id="PR00348">
    <property type="entry name" value="UBIQUITIN"/>
</dbReference>
<dbReference type="PANTHER" id="PTHR10677">
    <property type="entry name" value="UBIQUILIN"/>
    <property type="match status" value="1"/>
</dbReference>
<dbReference type="InterPro" id="IPR009060">
    <property type="entry name" value="UBA-like_sf"/>
</dbReference>
<feature type="compositionally biased region" description="Gly residues" evidence="1">
    <location>
        <begin position="235"/>
        <end position="255"/>
    </location>
</feature>
<dbReference type="InterPro" id="IPR015496">
    <property type="entry name" value="Ubiquilin"/>
</dbReference>
<evidence type="ECO:0000256" key="1">
    <source>
        <dbReference type="SAM" id="MobiDB-lite"/>
    </source>
</evidence>
<dbReference type="CDD" id="cd14324">
    <property type="entry name" value="UBA_Dsk2p_like"/>
    <property type="match status" value="1"/>
</dbReference>
<dbReference type="Gene3D" id="3.10.20.90">
    <property type="entry name" value="Phosphatidylinositol 3-kinase Catalytic Subunit, Chain A, domain 1"/>
    <property type="match status" value="1"/>
</dbReference>
<dbReference type="PROSITE" id="PS00299">
    <property type="entry name" value="UBIQUITIN_1"/>
    <property type="match status" value="1"/>
</dbReference>
<dbReference type="EMBL" id="CP017557">
    <property type="protein sequence ID" value="AOW04840.1"/>
    <property type="molecule type" value="Genomic_DNA"/>
</dbReference>
<dbReference type="GO" id="GO:0005829">
    <property type="term" value="C:cytosol"/>
    <property type="evidence" value="ECO:0007669"/>
    <property type="project" value="TreeGrafter"/>
</dbReference>
<dbReference type="eggNOG" id="KOG0010">
    <property type="taxonomic scope" value="Eukaryota"/>
</dbReference>
<feature type="compositionally biased region" description="Low complexity" evidence="1">
    <location>
        <begin position="223"/>
        <end position="234"/>
    </location>
</feature>
<dbReference type="GO" id="GO:0006511">
    <property type="term" value="P:ubiquitin-dependent protein catabolic process"/>
    <property type="evidence" value="ECO:0007669"/>
    <property type="project" value="TreeGrafter"/>
</dbReference>
<dbReference type="VEuPathDB" id="FungiDB:YALI1_E02648g"/>
<dbReference type="KEGG" id="yli:2912082"/>
<dbReference type="RefSeq" id="XP_503446.3">
    <property type="nucleotide sequence ID" value="XM_503446.3"/>
</dbReference>
<dbReference type="SMR" id="A0A1D8NGT0"/>
<dbReference type="VEuPathDB" id="FungiDB:YALI0_E02134g"/>
<feature type="region of interest" description="Disordered" evidence="1">
    <location>
        <begin position="283"/>
        <end position="302"/>
    </location>
</feature>
<dbReference type="InterPro" id="IPR019954">
    <property type="entry name" value="Ubiquitin_CS"/>
</dbReference>
<dbReference type="SUPFAM" id="SSF54236">
    <property type="entry name" value="Ubiquitin-like"/>
    <property type="match status" value="1"/>
</dbReference>
<dbReference type="InterPro" id="IPR029071">
    <property type="entry name" value="Ubiquitin-like_domsf"/>
</dbReference>
<dbReference type="PANTHER" id="PTHR10677:SF3">
    <property type="entry name" value="FI07626P-RELATED"/>
    <property type="match status" value="1"/>
</dbReference>
<dbReference type="OMA" id="PGMDMFG"/>
<protein>
    <recommendedName>
        <fullName evidence="6">Ubiquitin domain-containing protein DSK2</fullName>
    </recommendedName>
</protein>
<gene>
    <name evidence="4" type="ORF">YALI1_E02648g</name>
</gene>
<evidence type="ECO:0000259" key="3">
    <source>
        <dbReference type="PROSITE" id="PS50053"/>
    </source>
</evidence>
<dbReference type="Pfam" id="PF00240">
    <property type="entry name" value="ubiquitin"/>
    <property type="match status" value="1"/>
</dbReference>
<feature type="domain" description="UBA" evidence="2">
    <location>
        <begin position="297"/>
        <end position="341"/>
    </location>
</feature>
<dbReference type="InterPro" id="IPR006636">
    <property type="entry name" value="STI1_HS-bd"/>
</dbReference>
<dbReference type="CDD" id="cd16106">
    <property type="entry name" value="Ubl_Dsk2p_like"/>
    <property type="match status" value="1"/>
</dbReference>
<dbReference type="Gene3D" id="1.10.8.10">
    <property type="entry name" value="DNA helicase RuvA subunit, C-terminal domain"/>
    <property type="match status" value="1"/>
</dbReference>
<dbReference type="InterPro" id="IPR000626">
    <property type="entry name" value="Ubiquitin-like_dom"/>
</dbReference>
<dbReference type="SMART" id="SM00213">
    <property type="entry name" value="UBQ"/>
    <property type="match status" value="1"/>
</dbReference>
<dbReference type="GO" id="GO:0031593">
    <property type="term" value="F:polyubiquitin modification-dependent protein binding"/>
    <property type="evidence" value="ECO:0007669"/>
    <property type="project" value="EnsemblFungi"/>
</dbReference>
<reference evidence="4 5" key="1">
    <citation type="journal article" date="2016" name="PLoS ONE">
        <title>Sequence Assembly of Yarrowia lipolytica Strain W29/CLIB89 Shows Transposable Element Diversity.</title>
        <authorList>
            <person name="Magnan C."/>
            <person name="Yu J."/>
            <person name="Chang I."/>
            <person name="Jahn E."/>
            <person name="Kanomata Y."/>
            <person name="Wu J."/>
            <person name="Zeller M."/>
            <person name="Oakes M."/>
            <person name="Baldi P."/>
            <person name="Sandmeyer S."/>
        </authorList>
    </citation>
    <scope>NUCLEOTIDE SEQUENCE [LARGE SCALE GENOMIC DNA]</scope>
    <source>
        <strain evidence="5">CLIB89(W29)</strain>
    </source>
</reference>
<dbReference type="FunFam" id="1.10.8.10:FF:000024">
    <property type="entry name" value="Ubiquitin domain-containing protein DSK2"/>
    <property type="match status" value="1"/>
</dbReference>
<dbReference type="SMART" id="SM00165">
    <property type="entry name" value="UBA"/>
    <property type="match status" value="1"/>
</dbReference>
<dbReference type="Pfam" id="PF23195">
    <property type="entry name" value="UBQLN1"/>
    <property type="match status" value="1"/>
</dbReference>
<dbReference type="PROSITE" id="PS50030">
    <property type="entry name" value="UBA"/>
    <property type="match status" value="1"/>
</dbReference>
<accession>A0A1D8NGT0</accession>
<evidence type="ECO:0000259" key="2">
    <source>
        <dbReference type="PROSITE" id="PS50030"/>
    </source>
</evidence>
<dbReference type="InterPro" id="IPR019956">
    <property type="entry name" value="Ubiquitin_dom"/>
</dbReference>
<dbReference type="SMART" id="SM00727">
    <property type="entry name" value="STI1"/>
    <property type="match status" value="2"/>
</dbReference>
<dbReference type="PROSITE" id="PS50053">
    <property type="entry name" value="UBIQUITIN_2"/>
    <property type="match status" value="1"/>
</dbReference>
<dbReference type="SUPFAM" id="SSF46934">
    <property type="entry name" value="UBA-like"/>
    <property type="match status" value="1"/>
</dbReference>
<evidence type="ECO:0000313" key="5">
    <source>
        <dbReference type="Proteomes" id="UP000182444"/>
    </source>
</evidence>
<feature type="compositionally biased region" description="Basic and acidic residues" evidence="1">
    <location>
        <begin position="293"/>
        <end position="302"/>
    </location>
</feature>
<name>A0A1D8NGT0_YARLL</name>
<feature type="region of interest" description="Disordered" evidence="1">
    <location>
        <begin position="223"/>
        <end position="255"/>
    </location>
</feature>
<dbReference type="AlphaFoldDB" id="A0A1D8NGT0"/>
<dbReference type="InterPro" id="IPR015940">
    <property type="entry name" value="UBA"/>
</dbReference>
<dbReference type="Proteomes" id="UP000182444">
    <property type="component" value="Chromosome 1E"/>
</dbReference>
<dbReference type="GeneID" id="2912082"/>
<proteinExistence type="predicted"/>
<dbReference type="Pfam" id="PF00627">
    <property type="entry name" value="UBA"/>
    <property type="match status" value="1"/>
</dbReference>
<evidence type="ECO:0000313" key="4">
    <source>
        <dbReference type="EMBL" id="AOW04840.1"/>
    </source>
</evidence>